<feature type="compositionally biased region" description="Low complexity" evidence="1">
    <location>
        <begin position="161"/>
        <end position="179"/>
    </location>
</feature>
<name>A0ABR3CKK0_9PEZI</name>
<gene>
    <name evidence="2" type="ORF">SLS55_003895</name>
</gene>
<evidence type="ECO:0000256" key="1">
    <source>
        <dbReference type="SAM" id="MobiDB-lite"/>
    </source>
</evidence>
<keyword evidence="3" id="KW-1185">Reference proteome</keyword>
<feature type="compositionally biased region" description="Basic residues" evidence="1">
    <location>
        <begin position="246"/>
        <end position="259"/>
    </location>
</feature>
<dbReference type="GeneID" id="92007980"/>
<protein>
    <submittedName>
        <fullName evidence="2">Uncharacterized protein</fullName>
    </submittedName>
</protein>
<evidence type="ECO:0000313" key="3">
    <source>
        <dbReference type="Proteomes" id="UP001430584"/>
    </source>
</evidence>
<dbReference type="RefSeq" id="XP_066633240.1">
    <property type="nucleotide sequence ID" value="XM_066775359.1"/>
</dbReference>
<feature type="region of interest" description="Disordered" evidence="1">
    <location>
        <begin position="108"/>
        <end position="193"/>
    </location>
</feature>
<dbReference type="Proteomes" id="UP001430584">
    <property type="component" value="Unassembled WGS sequence"/>
</dbReference>
<sequence length="328" mass="35530">MRRRTLPAPRTHASPMDSMRSLNTSLPSARRRPQPPAQLLQAFKTAALQVTNLYKAAATDRDAAHEEGYQAALEDMLSFLDNENLGVGDGEGWRVRQWVTEKLQEGMASGNHIDSDDENTTTNNTPASHHQQQQDDDHHAKPAIRRSSSSPIIQHGRAEDPAVSAVPPAVASVSPEPASHATAPERPAFDATLPKGDFTFRAAQPLPAQSDLDMDHEAEDEEDEENNAAAAAMPAHQINVFPRHHGRATHHHHHHHHRSANGINRSNHARDGNRNSAAATAAAVAQINSIGQGAGLKRRAPFGDFFDITGVNNGKDNFGGGGKRGRFT</sequence>
<accession>A0ABR3CKK0</accession>
<feature type="region of interest" description="Disordered" evidence="1">
    <location>
        <begin position="307"/>
        <end position="328"/>
    </location>
</feature>
<dbReference type="EMBL" id="JAJVCZ030000004">
    <property type="protein sequence ID" value="KAL0260211.1"/>
    <property type="molecule type" value="Genomic_DNA"/>
</dbReference>
<organism evidence="2 3">
    <name type="scientific">Diplodia seriata</name>
    <dbReference type="NCBI Taxonomy" id="420778"/>
    <lineage>
        <taxon>Eukaryota</taxon>
        <taxon>Fungi</taxon>
        <taxon>Dikarya</taxon>
        <taxon>Ascomycota</taxon>
        <taxon>Pezizomycotina</taxon>
        <taxon>Dothideomycetes</taxon>
        <taxon>Dothideomycetes incertae sedis</taxon>
        <taxon>Botryosphaeriales</taxon>
        <taxon>Botryosphaeriaceae</taxon>
        <taxon>Diplodia</taxon>
    </lineage>
</organism>
<dbReference type="PANTHER" id="PTHR38645">
    <property type="entry name" value="CHROMOSOME 9, WHOLE GENOME SHOTGUN SEQUENCE"/>
    <property type="match status" value="1"/>
</dbReference>
<dbReference type="PANTHER" id="PTHR38645:SF1">
    <property type="entry name" value="YALI0F12243P"/>
    <property type="match status" value="1"/>
</dbReference>
<proteinExistence type="predicted"/>
<feature type="compositionally biased region" description="Low complexity" evidence="1">
    <location>
        <begin position="120"/>
        <end position="131"/>
    </location>
</feature>
<evidence type="ECO:0000313" key="2">
    <source>
        <dbReference type="EMBL" id="KAL0260211.1"/>
    </source>
</evidence>
<feature type="region of interest" description="Disordered" evidence="1">
    <location>
        <begin position="246"/>
        <end position="277"/>
    </location>
</feature>
<reference evidence="2 3" key="1">
    <citation type="submission" date="2024-02" db="EMBL/GenBank/DDBJ databases">
        <title>De novo assembly and annotation of 12 fungi associated with fruit tree decline syndrome in Ontario, Canada.</title>
        <authorList>
            <person name="Sulman M."/>
            <person name="Ellouze W."/>
            <person name="Ilyukhin E."/>
        </authorList>
    </citation>
    <scope>NUCLEOTIDE SEQUENCE [LARGE SCALE GENOMIC DNA]</scope>
    <source>
        <strain evidence="2 3">FDS-637</strain>
    </source>
</reference>
<comment type="caution">
    <text evidence="2">The sequence shown here is derived from an EMBL/GenBank/DDBJ whole genome shotgun (WGS) entry which is preliminary data.</text>
</comment>
<feature type="region of interest" description="Disordered" evidence="1">
    <location>
        <begin position="1"/>
        <end position="35"/>
    </location>
</feature>